<accession>A0A9X2FJT9</accession>
<evidence type="ECO:0000313" key="1">
    <source>
        <dbReference type="EMBL" id="MCP0886946.1"/>
    </source>
</evidence>
<organism evidence="1 2">
    <name type="scientific">Ligilactobacillus ubinensis</name>
    <dbReference type="NCBI Taxonomy" id="2876789"/>
    <lineage>
        <taxon>Bacteria</taxon>
        <taxon>Bacillati</taxon>
        <taxon>Bacillota</taxon>
        <taxon>Bacilli</taxon>
        <taxon>Lactobacillales</taxon>
        <taxon>Lactobacillaceae</taxon>
        <taxon>Ligilactobacillus</taxon>
    </lineage>
</organism>
<name>A0A9X2FJT9_9LACO</name>
<dbReference type="InterPro" id="IPR006524">
    <property type="entry name" value="ArpU-like"/>
</dbReference>
<keyword evidence="2" id="KW-1185">Reference proteome</keyword>
<dbReference type="Proteomes" id="UP001139006">
    <property type="component" value="Unassembled WGS sequence"/>
</dbReference>
<dbReference type="RefSeq" id="WP_253360418.1">
    <property type="nucleotide sequence ID" value="NZ_JAIULA010000010.1"/>
</dbReference>
<sequence>MEATKKHLLSLVDTSQYNINTKGLYGVNLSLFREVDTEKTRQKADDLLLRYRSCLRIACAGYEPKVTATYSIEPITHSNVNHNRIDDNLILQEEARNVVDDILKAYNSLNADERALIYDKYLSKRRLVDYKIYIKYNWSEATFYRELKKVLVMFAEAYRGGKLLVFGNDRDLIDF</sequence>
<comment type="caution">
    <text evidence="1">The sequence shown here is derived from an EMBL/GenBank/DDBJ whole genome shotgun (WGS) entry which is preliminary data.</text>
</comment>
<reference evidence="1 2" key="1">
    <citation type="journal article" date="2023" name="Int. J. Syst. Evol. Microbiol.">
        <title>Ligilactobacillus ubinensis sp. nov., a novel species isolated from the wild ferment of a durian fruit (Durio zibethinus).</title>
        <authorList>
            <person name="Heng Y.C."/>
            <person name="Menon N."/>
            <person name="Chen B."/>
            <person name="Loo B.Z.L."/>
            <person name="Wong G.W.J."/>
            <person name="Lim A.C.H."/>
            <person name="Silvaraju S."/>
            <person name="Kittelmann S."/>
        </authorList>
    </citation>
    <scope>NUCLEOTIDE SEQUENCE [LARGE SCALE GENOMIC DNA]</scope>
    <source>
        <strain evidence="1 2">WILCCON 0076</strain>
    </source>
</reference>
<protein>
    <submittedName>
        <fullName evidence="1">ArpU family transcriptional regulator</fullName>
    </submittedName>
</protein>
<evidence type="ECO:0000313" key="2">
    <source>
        <dbReference type="Proteomes" id="UP001139006"/>
    </source>
</evidence>
<dbReference type="AlphaFoldDB" id="A0A9X2FJT9"/>
<dbReference type="EMBL" id="JAIULA010000010">
    <property type="protein sequence ID" value="MCP0886946.1"/>
    <property type="molecule type" value="Genomic_DNA"/>
</dbReference>
<proteinExistence type="predicted"/>
<gene>
    <name evidence="1" type="ORF">LB941_06315</name>
</gene>
<dbReference type="NCBIfam" id="TIGR01637">
    <property type="entry name" value="phage_arpU"/>
    <property type="match status" value="1"/>
</dbReference>